<dbReference type="AlphaFoldDB" id="H8GHR1"/>
<dbReference type="HOGENOM" id="CLU_2437397_0_0_6"/>
<reference evidence="1 2" key="1">
    <citation type="journal article" date="2013" name="Genome Announc.">
        <title>Genome Sequence of the Obligate Gammaproteobacterial Methanotroph Methylomicrobium album Strain BG8.</title>
        <authorList>
            <person name="Kits K.D."/>
            <person name="Kalyuzhnaya M.G."/>
            <person name="Klotz M.G."/>
            <person name="Jetten M.S."/>
            <person name="Op den Camp H.J."/>
            <person name="Vuilleumier S."/>
            <person name="Bringel F."/>
            <person name="Dispirito A.A."/>
            <person name="Murrell J.C."/>
            <person name="Bruce D."/>
            <person name="Cheng J.F."/>
            <person name="Copeland A."/>
            <person name="Goodwin L."/>
            <person name="Hauser L."/>
            <person name="Lajus A."/>
            <person name="Land M.L."/>
            <person name="Lapidus A."/>
            <person name="Lucas S."/>
            <person name="Medigue C."/>
            <person name="Pitluck S."/>
            <person name="Woyke T."/>
            <person name="Zeytun A."/>
            <person name="Stein L.Y."/>
        </authorList>
    </citation>
    <scope>NUCLEOTIDE SEQUENCE [LARGE SCALE GENOMIC DNA]</scope>
    <source>
        <strain evidence="1 2">BG8</strain>
    </source>
</reference>
<gene>
    <name evidence="1" type="ORF">Metal_3734</name>
</gene>
<dbReference type="STRING" id="686340.Metal_3734"/>
<accession>H8GHR1</accession>
<sequence length="90" mass="10513">MKSIIRGIRRHHLQRLKKARAFDQAIGESRQGDSTALGRHVNTPAKCSCWMCGNPRRYFEEKSRQERIRDEKFDADSAMMGELNFDEKTL</sequence>
<name>H8GHR1_METAL</name>
<dbReference type="EMBL" id="CM001475">
    <property type="protein sequence ID" value="EIC31379.1"/>
    <property type="molecule type" value="Genomic_DNA"/>
</dbReference>
<dbReference type="Proteomes" id="UP000005090">
    <property type="component" value="Chromosome"/>
</dbReference>
<organism evidence="1 2">
    <name type="scientific">Methylomicrobium album BG8</name>
    <dbReference type="NCBI Taxonomy" id="686340"/>
    <lineage>
        <taxon>Bacteria</taxon>
        <taxon>Pseudomonadati</taxon>
        <taxon>Pseudomonadota</taxon>
        <taxon>Gammaproteobacteria</taxon>
        <taxon>Methylococcales</taxon>
        <taxon>Methylococcaceae</taxon>
        <taxon>Methylomicrobium</taxon>
    </lineage>
</organism>
<keyword evidence="2" id="KW-1185">Reference proteome</keyword>
<dbReference type="RefSeq" id="WP_005374688.1">
    <property type="nucleotide sequence ID" value="NZ_CM001475.1"/>
</dbReference>
<protein>
    <submittedName>
        <fullName evidence="1">Uncharacterized protein</fullName>
    </submittedName>
</protein>
<evidence type="ECO:0000313" key="2">
    <source>
        <dbReference type="Proteomes" id="UP000005090"/>
    </source>
</evidence>
<evidence type="ECO:0000313" key="1">
    <source>
        <dbReference type="EMBL" id="EIC31379.1"/>
    </source>
</evidence>
<proteinExistence type="predicted"/>